<protein>
    <submittedName>
        <fullName evidence="1">Growth inhibitor PemK</fullName>
    </submittedName>
</protein>
<dbReference type="RefSeq" id="WP_136597936.1">
    <property type="nucleotide sequence ID" value="NZ_STGV01000002.1"/>
</dbReference>
<dbReference type="EMBL" id="STGV01000002">
    <property type="protein sequence ID" value="THV23841.1"/>
    <property type="molecule type" value="Genomic_DNA"/>
</dbReference>
<accession>A0A4S8P387</accession>
<gene>
    <name evidence="1" type="ORF">FAA97_07595</name>
</gene>
<reference evidence="1 2" key="1">
    <citation type="submission" date="2019-04" db="EMBL/GenBank/DDBJ databases">
        <title>Genome sequence of strain shin9-1.</title>
        <authorList>
            <person name="Gao J."/>
            <person name="Sun J."/>
        </authorList>
    </citation>
    <scope>NUCLEOTIDE SEQUENCE [LARGE SCALE GENOMIC DNA]</scope>
    <source>
        <strain evidence="2">shin9-1</strain>
    </source>
</reference>
<organism evidence="1 2">
    <name type="scientific">Peteryoungia ipomoeae</name>
    <dbReference type="NCBI Taxonomy" id="1210932"/>
    <lineage>
        <taxon>Bacteria</taxon>
        <taxon>Pseudomonadati</taxon>
        <taxon>Pseudomonadota</taxon>
        <taxon>Alphaproteobacteria</taxon>
        <taxon>Hyphomicrobiales</taxon>
        <taxon>Rhizobiaceae</taxon>
        <taxon>Peteryoungia</taxon>
    </lineage>
</organism>
<dbReference type="OrthoDB" id="7432864at2"/>
<evidence type="ECO:0000313" key="1">
    <source>
        <dbReference type="EMBL" id="THV23841.1"/>
    </source>
</evidence>
<keyword evidence="2" id="KW-1185">Reference proteome</keyword>
<comment type="caution">
    <text evidence="1">The sequence shown here is derived from an EMBL/GenBank/DDBJ whole genome shotgun (WGS) entry which is preliminary data.</text>
</comment>
<proteinExistence type="predicted"/>
<name>A0A4S8P387_9HYPH</name>
<dbReference type="AlphaFoldDB" id="A0A4S8P387"/>
<dbReference type="Proteomes" id="UP000308828">
    <property type="component" value="Unassembled WGS sequence"/>
</dbReference>
<evidence type="ECO:0000313" key="2">
    <source>
        <dbReference type="Proteomes" id="UP000308828"/>
    </source>
</evidence>
<sequence length="150" mass="17425">MKIPAEPPIGHVVAYEYLWSSKAGRRQDGEKTYPTALLLAKKDEFGSTIVYALGISHMKPQAGRRALQVPEKLCRHIGLDDRPQWIYTDELNLFVWPRPDLRPAQWISRKRLVEDTCVLGALPRDWFDLVKQHFAESYRLRQLAPTKRTE</sequence>